<keyword evidence="1" id="KW-0677">Repeat</keyword>
<evidence type="ECO:0000313" key="6">
    <source>
        <dbReference type="Proteomes" id="UP000515908"/>
    </source>
</evidence>
<protein>
    <submittedName>
        <fullName evidence="5">Cyclin M transmembrane N-terminal domain containing protein, putative</fullName>
    </submittedName>
</protein>
<dbReference type="PANTHER" id="PTHR12064">
    <property type="entry name" value="METAL TRANSPORTER CNNM"/>
    <property type="match status" value="1"/>
</dbReference>
<gene>
    <name evidence="5" type="ORF">ADEAN_000350000</name>
</gene>
<dbReference type="PROSITE" id="PS51846">
    <property type="entry name" value="CNNM"/>
    <property type="match status" value="1"/>
</dbReference>
<dbReference type="AlphaFoldDB" id="S9UVM3"/>
<dbReference type="PANTHER" id="PTHR12064:SF97">
    <property type="entry name" value="METAL TRANSPORTER CNNM-5"/>
    <property type="match status" value="1"/>
</dbReference>
<dbReference type="VEuPathDB" id="TriTrypDB:ADEAN_000350000"/>
<evidence type="ECO:0000259" key="4">
    <source>
        <dbReference type="PROSITE" id="PS51846"/>
    </source>
</evidence>
<dbReference type="GO" id="GO:0005737">
    <property type="term" value="C:cytoplasm"/>
    <property type="evidence" value="ECO:0007669"/>
    <property type="project" value="TreeGrafter"/>
</dbReference>
<dbReference type="GO" id="GO:0030026">
    <property type="term" value="P:intracellular manganese ion homeostasis"/>
    <property type="evidence" value="ECO:0007669"/>
    <property type="project" value="TreeGrafter"/>
</dbReference>
<dbReference type="InterPro" id="IPR002550">
    <property type="entry name" value="CNNM"/>
</dbReference>
<evidence type="ECO:0000256" key="3">
    <source>
        <dbReference type="SAM" id="Phobius"/>
    </source>
</evidence>
<accession>S9UVM3</accession>
<sequence length="385" mass="43457">MSETFFGLNISLPLWISVLVVAVLILLAGAMAGLILCVFSLDVRRITAISLQVPPTAENEKAKRILSIITEPHWLMITLLTWNDIALEMMPLVLNTFLNPVVAVVFSVFFTLAFCEILPQAIFIHNAFSISAILAPFIRVLMWITSPIAWPIGKLLNSLVGNKEAVFFQRRELREVIRYQDALRKRNKGGETGESDDEQDEDDLTEEEMTIMLNVLSLSESTAKEMLKTPIGLMYTLHIDAVITLEIVERIASSNFNFIPIYEDADDPSEVTSILMTKALALLVYSKESDRIRVRDLPLLRLERFRGSMSGTEVFNKLHTLSPPIAVITDHEDSRVLGLLNLRTVSELVHRTTFRTELDSGQSPMELMRKSWKKYHLLKSSSPIA</sequence>
<dbReference type="EMBL" id="LR877150">
    <property type="protein sequence ID" value="CAD2216042.1"/>
    <property type="molecule type" value="Genomic_DNA"/>
</dbReference>
<dbReference type="OrthoDB" id="5353557at2759"/>
<organism evidence="5 6">
    <name type="scientific">Angomonas deanei</name>
    <dbReference type="NCBI Taxonomy" id="59799"/>
    <lineage>
        <taxon>Eukaryota</taxon>
        <taxon>Discoba</taxon>
        <taxon>Euglenozoa</taxon>
        <taxon>Kinetoplastea</taxon>
        <taxon>Metakinetoplastina</taxon>
        <taxon>Trypanosomatida</taxon>
        <taxon>Trypanosomatidae</taxon>
        <taxon>Strigomonadinae</taxon>
        <taxon>Angomonas</taxon>
    </lineage>
</organism>
<evidence type="ECO:0000256" key="1">
    <source>
        <dbReference type="ARBA" id="ARBA00022737"/>
    </source>
</evidence>
<feature type="transmembrane region" description="Helical" evidence="3">
    <location>
        <begin position="97"/>
        <end position="115"/>
    </location>
</feature>
<name>S9UVM3_9TRYP</name>
<dbReference type="Pfam" id="PF01595">
    <property type="entry name" value="CNNM"/>
    <property type="match status" value="1"/>
</dbReference>
<dbReference type="GO" id="GO:0016020">
    <property type="term" value="C:membrane"/>
    <property type="evidence" value="ECO:0007669"/>
    <property type="project" value="UniProtKB-UniRule"/>
</dbReference>
<evidence type="ECO:0000313" key="5">
    <source>
        <dbReference type="EMBL" id="CAD2216042.1"/>
    </source>
</evidence>
<keyword evidence="2 3" id="KW-0472">Membrane</keyword>
<dbReference type="Proteomes" id="UP000515908">
    <property type="component" value="Chromosome 06"/>
</dbReference>
<keyword evidence="6" id="KW-1185">Reference proteome</keyword>
<reference evidence="5 6" key="1">
    <citation type="submission" date="2020-08" db="EMBL/GenBank/DDBJ databases">
        <authorList>
            <person name="Newling K."/>
            <person name="Davey J."/>
            <person name="Forrester S."/>
        </authorList>
    </citation>
    <scope>NUCLEOTIDE SEQUENCE [LARGE SCALE GENOMIC DNA]</scope>
    <source>
        <strain evidence="6">Crithidia deanei Carvalho (ATCC PRA-265)</strain>
    </source>
</reference>
<feature type="transmembrane region" description="Helical" evidence="3">
    <location>
        <begin position="62"/>
        <end position="82"/>
    </location>
</feature>
<feature type="transmembrane region" description="Helical" evidence="3">
    <location>
        <begin position="127"/>
        <end position="150"/>
    </location>
</feature>
<dbReference type="InterPro" id="IPR045095">
    <property type="entry name" value="ACDP"/>
</dbReference>
<dbReference type="Gene3D" id="3.10.580.10">
    <property type="entry name" value="CBS-domain"/>
    <property type="match status" value="1"/>
</dbReference>
<proteinExistence type="predicted"/>
<dbReference type="GO" id="GO:0010960">
    <property type="term" value="P:magnesium ion homeostasis"/>
    <property type="evidence" value="ECO:0007669"/>
    <property type="project" value="InterPro"/>
</dbReference>
<keyword evidence="2 3" id="KW-1133">Transmembrane helix</keyword>
<keyword evidence="2 3" id="KW-0812">Transmembrane</keyword>
<feature type="transmembrane region" description="Helical" evidence="3">
    <location>
        <begin position="12"/>
        <end position="41"/>
    </location>
</feature>
<evidence type="ECO:0000256" key="2">
    <source>
        <dbReference type="PROSITE-ProRule" id="PRU01193"/>
    </source>
</evidence>
<dbReference type="InterPro" id="IPR046342">
    <property type="entry name" value="CBS_dom_sf"/>
</dbReference>
<feature type="domain" description="CNNM transmembrane" evidence="4">
    <location>
        <begin position="10"/>
        <end position="191"/>
    </location>
</feature>